<proteinExistence type="predicted"/>
<evidence type="ECO:0000313" key="2">
    <source>
        <dbReference type="Proteomes" id="UP001188597"/>
    </source>
</evidence>
<keyword evidence="2" id="KW-1185">Reference proteome</keyword>
<dbReference type="EMBL" id="JAVXUP010000423">
    <property type="protein sequence ID" value="KAK3028309.1"/>
    <property type="molecule type" value="Genomic_DNA"/>
</dbReference>
<dbReference type="AlphaFoldDB" id="A0AA88WLA4"/>
<name>A0AA88WLA4_9ASTE</name>
<sequence>MDGVDIMSLSIGLGPAQYFNDPVAIVGFYNSKGKRSRREFDSLSLRLIRPAMVLTVLDDSLPGYNDNTSEIGALQIADPANQNKDTELLFWTQERDNKNCRK</sequence>
<accession>A0AA88WLA4</accession>
<protein>
    <submittedName>
        <fullName evidence="1">Uncharacterized protein</fullName>
    </submittedName>
</protein>
<dbReference type="Proteomes" id="UP001188597">
    <property type="component" value="Unassembled WGS sequence"/>
</dbReference>
<gene>
    <name evidence="1" type="ORF">RJ639_037486</name>
</gene>
<comment type="caution">
    <text evidence="1">The sequence shown here is derived from an EMBL/GenBank/DDBJ whole genome shotgun (WGS) entry which is preliminary data.</text>
</comment>
<organism evidence="1 2">
    <name type="scientific">Escallonia herrerae</name>
    <dbReference type="NCBI Taxonomy" id="1293975"/>
    <lineage>
        <taxon>Eukaryota</taxon>
        <taxon>Viridiplantae</taxon>
        <taxon>Streptophyta</taxon>
        <taxon>Embryophyta</taxon>
        <taxon>Tracheophyta</taxon>
        <taxon>Spermatophyta</taxon>
        <taxon>Magnoliopsida</taxon>
        <taxon>eudicotyledons</taxon>
        <taxon>Gunneridae</taxon>
        <taxon>Pentapetalae</taxon>
        <taxon>asterids</taxon>
        <taxon>campanulids</taxon>
        <taxon>Escalloniales</taxon>
        <taxon>Escalloniaceae</taxon>
        <taxon>Escallonia</taxon>
    </lineage>
</organism>
<reference evidence="1" key="1">
    <citation type="submission" date="2022-12" db="EMBL/GenBank/DDBJ databases">
        <title>Draft genome assemblies for two species of Escallonia (Escalloniales).</title>
        <authorList>
            <person name="Chanderbali A."/>
            <person name="Dervinis C."/>
            <person name="Anghel I."/>
            <person name="Soltis D."/>
            <person name="Soltis P."/>
            <person name="Zapata F."/>
        </authorList>
    </citation>
    <scope>NUCLEOTIDE SEQUENCE</scope>
    <source>
        <strain evidence="1">UCBG64.0493</strain>
        <tissue evidence="1">Leaf</tissue>
    </source>
</reference>
<evidence type="ECO:0000313" key="1">
    <source>
        <dbReference type="EMBL" id="KAK3028309.1"/>
    </source>
</evidence>